<dbReference type="InterPro" id="IPR016054">
    <property type="entry name" value="LY6_UPA_recep-like"/>
</dbReference>
<dbReference type="PANTHER" id="PTHR16983">
    <property type="entry name" value="UPAR/LY6 DOMAIN-CONTAINING PROTEIN"/>
    <property type="match status" value="1"/>
</dbReference>
<feature type="domain" description="UPAR/Ly6" evidence="7">
    <location>
        <begin position="106"/>
        <end position="185"/>
    </location>
</feature>
<evidence type="ECO:0000256" key="2">
    <source>
        <dbReference type="ARBA" id="ARBA00022475"/>
    </source>
</evidence>
<dbReference type="GO" id="GO:0005886">
    <property type="term" value="C:plasma membrane"/>
    <property type="evidence" value="ECO:0007669"/>
    <property type="project" value="UniProtKB-SubCell"/>
</dbReference>
<evidence type="ECO:0000259" key="7">
    <source>
        <dbReference type="SMART" id="SM00134"/>
    </source>
</evidence>
<dbReference type="EMBL" id="REGN01001552">
    <property type="protein sequence ID" value="RNA33920.1"/>
    <property type="molecule type" value="Genomic_DNA"/>
</dbReference>
<keyword evidence="6" id="KW-1133">Transmembrane helix</keyword>
<evidence type="ECO:0000256" key="5">
    <source>
        <dbReference type="ARBA" id="ARBA00023180"/>
    </source>
</evidence>
<evidence type="ECO:0000256" key="1">
    <source>
        <dbReference type="ARBA" id="ARBA00004236"/>
    </source>
</evidence>
<accession>A0A3M7SEF5</accession>
<feature type="domain" description="UPAR/Ly6" evidence="7">
    <location>
        <begin position="9"/>
        <end position="86"/>
    </location>
</feature>
<dbReference type="Proteomes" id="UP000276133">
    <property type="component" value="Unassembled WGS sequence"/>
</dbReference>
<dbReference type="OrthoDB" id="5945173at2759"/>
<dbReference type="SMART" id="SM00134">
    <property type="entry name" value="LU"/>
    <property type="match status" value="2"/>
</dbReference>
<sequence length="201" mass="22077">MSYVDGASKCYSCSGSECVLAEQTCASSFSFCKTVITTTSGFPVFIKGCSDSCKDGLVESFGPTTIVYKCCSTDFCNSSTRKYNLQFENLWFIVFIGINAFDCASQCYSCNGPDCSEPTIEVCGSRRSNCQKIVTQTAGVKVFVKGCADICTSGDEFKFGYTQMNYYCCKDDLCNSSSKSSNSYLINILTILLVCFSFWIF</sequence>
<dbReference type="SUPFAM" id="SSF57302">
    <property type="entry name" value="Snake toxin-like"/>
    <property type="match status" value="2"/>
</dbReference>
<keyword evidence="6" id="KW-0812">Transmembrane</keyword>
<evidence type="ECO:0000256" key="6">
    <source>
        <dbReference type="SAM" id="Phobius"/>
    </source>
</evidence>
<gene>
    <name evidence="8" type="ORF">BpHYR1_004325</name>
</gene>
<evidence type="ECO:0000313" key="9">
    <source>
        <dbReference type="Proteomes" id="UP000276133"/>
    </source>
</evidence>
<organism evidence="8 9">
    <name type="scientific">Brachionus plicatilis</name>
    <name type="common">Marine rotifer</name>
    <name type="synonym">Brachionus muelleri</name>
    <dbReference type="NCBI Taxonomy" id="10195"/>
    <lineage>
        <taxon>Eukaryota</taxon>
        <taxon>Metazoa</taxon>
        <taxon>Spiralia</taxon>
        <taxon>Gnathifera</taxon>
        <taxon>Rotifera</taxon>
        <taxon>Eurotatoria</taxon>
        <taxon>Monogononta</taxon>
        <taxon>Pseudotrocha</taxon>
        <taxon>Ploima</taxon>
        <taxon>Brachionidae</taxon>
        <taxon>Brachionus</taxon>
    </lineage>
</organism>
<keyword evidence="9" id="KW-1185">Reference proteome</keyword>
<protein>
    <recommendedName>
        <fullName evidence="7">UPAR/Ly6 domain-containing protein</fullName>
    </recommendedName>
</protein>
<proteinExistence type="predicted"/>
<dbReference type="InterPro" id="IPR035076">
    <property type="entry name" value="Toxin/TOLIP"/>
</dbReference>
<evidence type="ECO:0000256" key="4">
    <source>
        <dbReference type="ARBA" id="ARBA00023136"/>
    </source>
</evidence>
<dbReference type="Gene3D" id="2.10.60.10">
    <property type="entry name" value="CD59"/>
    <property type="match status" value="2"/>
</dbReference>
<dbReference type="PANTHER" id="PTHR16983:SF28">
    <property type="entry name" value="LYMPHOCYTE ANTIGEN 6 COMPLEX, LOCUS M"/>
    <property type="match status" value="1"/>
</dbReference>
<comment type="subcellular location">
    <subcellularLocation>
        <location evidence="1">Cell membrane</location>
    </subcellularLocation>
</comment>
<comment type="caution">
    <text evidence="8">The sequence shown here is derived from an EMBL/GenBank/DDBJ whole genome shotgun (WGS) entry which is preliminary data.</text>
</comment>
<evidence type="ECO:0000256" key="3">
    <source>
        <dbReference type="ARBA" id="ARBA00022729"/>
    </source>
</evidence>
<dbReference type="Pfam" id="PF00087">
    <property type="entry name" value="Toxin_TOLIP"/>
    <property type="match status" value="2"/>
</dbReference>
<dbReference type="InterPro" id="IPR045860">
    <property type="entry name" value="Snake_toxin-like_sf"/>
</dbReference>
<keyword evidence="3" id="KW-0732">Signal</keyword>
<dbReference type="InterPro" id="IPR051110">
    <property type="entry name" value="Ly-6/neurotoxin-like_GPI-ap"/>
</dbReference>
<reference evidence="8 9" key="1">
    <citation type="journal article" date="2018" name="Sci. Rep.">
        <title>Genomic signatures of local adaptation to the degree of environmental predictability in rotifers.</title>
        <authorList>
            <person name="Franch-Gras L."/>
            <person name="Hahn C."/>
            <person name="Garcia-Roger E.M."/>
            <person name="Carmona M.J."/>
            <person name="Serra M."/>
            <person name="Gomez A."/>
        </authorList>
    </citation>
    <scope>NUCLEOTIDE SEQUENCE [LARGE SCALE GENOMIC DNA]</scope>
    <source>
        <strain evidence="8">HYR1</strain>
    </source>
</reference>
<keyword evidence="5" id="KW-0325">Glycoprotein</keyword>
<keyword evidence="4 6" id="KW-0472">Membrane</keyword>
<feature type="transmembrane region" description="Helical" evidence="6">
    <location>
        <begin position="184"/>
        <end position="200"/>
    </location>
</feature>
<evidence type="ECO:0000313" key="8">
    <source>
        <dbReference type="EMBL" id="RNA33920.1"/>
    </source>
</evidence>
<keyword evidence="2" id="KW-1003">Cell membrane</keyword>
<name>A0A3M7SEF5_BRAPC</name>
<dbReference type="AlphaFoldDB" id="A0A3M7SEF5"/>